<dbReference type="PhylomeDB" id="Q9V057"/>
<dbReference type="Gene3D" id="3.40.190.10">
    <property type="entry name" value="Periplasmic binding protein-like II"/>
    <property type="match status" value="1"/>
</dbReference>
<dbReference type="HOGENOM" id="CLU_017028_8_3_2"/>
<feature type="region of interest" description="Disordered" evidence="1">
    <location>
        <begin position="575"/>
        <end position="622"/>
    </location>
</feature>
<name>Q9V057_PYRAB</name>
<feature type="domain" description="Solute-binding protein family 5" evidence="2">
    <location>
        <begin position="86"/>
        <end position="466"/>
    </location>
</feature>
<dbReference type="AlphaFoldDB" id="Q9V057"/>
<dbReference type="STRING" id="272844.PAB0627"/>
<dbReference type="PIR" id="H75141">
    <property type="entry name" value="H75141"/>
</dbReference>
<dbReference type="Proteomes" id="UP000000810">
    <property type="component" value="Chromosome"/>
</dbReference>
<dbReference type="Gene3D" id="3.90.76.10">
    <property type="entry name" value="Dipeptide-binding Protein, Domain 1"/>
    <property type="match status" value="1"/>
</dbReference>
<dbReference type="EMBL" id="AJ248285">
    <property type="protein sequence ID" value="CAB49849.1"/>
    <property type="molecule type" value="Genomic_DNA"/>
</dbReference>
<accession>Q9V057</accession>
<dbReference type="GO" id="GO:0015833">
    <property type="term" value="P:peptide transport"/>
    <property type="evidence" value="ECO:0007669"/>
    <property type="project" value="TreeGrafter"/>
</dbReference>
<dbReference type="CDD" id="cd08509">
    <property type="entry name" value="PBP2_TmCBP_oligosaccharides_like"/>
    <property type="match status" value="1"/>
</dbReference>
<dbReference type="KEGG" id="pab:PAB0627"/>
<dbReference type="eggNOG" id="arCOG01534">
    <property type="taxonomic scope" value="Archaea"/>
</dbReference>
<dbReference type="SUPFAM" id="SSF53850">
    <property type="entry name" value="Periplasmic binding protein-like II"/>
    <property type="match status" value="1"/>
</dbReference>
<dbReference type="FunFam" id="3.90.76.10:FF:000017">
    <property type="entry name" value="Oligopeptide ABC transporter, periplasmic oligopeptide-binding protein"/>
    <property type="match status" value="1"/>
</dbReference>
<dbReference type="PANTHER" id="PTHR30290">
    <property type="entry name" value="PERIPLASMIC BINDING COMPONENT OF ABC TRANSPORTER"/>
    <property type="match status" value="1"/>
</dbReference>
<dbReference type="PANTHER" id="PTHR30290:SF82">
    <property type="entry name" value="ABC-TYPE DIPEPTIDE_OLIGOPEPTIDE TRANSPORT SYSTEM, PERIPLASMIC COMPONENT"/>
    <property type="match status" value="1"/>
</dbReference>
<dbReference type="InterPro" id="IPR039424">
    <property type="entry name" value="SBP_5"/>
</dbReference>
<keyword evidence="4" id="KW-1185">Reference proteome</keyword>
<evidence type="ECO:0000313" key="3">
    <source>
        <dbReference type="EMBL" id="CAB49849.1"/>
    </source>
</evidence>
<dbReference type="PATRIC" id="fig|272844.11.peg.992"/>
<gene>
    <name evidence="3" type="primary">appA</name>
    <name evidence="3" type="ORF">PAB0627</name>
</gene>
<dbReference type="NCBIfam" id="TIGR04288">
    <property type="entry name" value="CGP_CTERM"/>
    <property type="match status" value="1"/>
</dbReference>
<dbReference type="GO" id="GO:1904680">
    <property type="term" value="F:peptide transmembrane transporter activity"/>
    <property type="evidence" value="ECO:0007669"/>
    <property type="project" value="TreeGrafter"/>
</dbReference>
<dbReference type="Pfam" id="PF00496">
    <property type="entry name" value="SBP_bac_5"/>
    <property type="match status" value="1"/>
</dbReference>
<evidence type="ECO:0000313" key="4">
    <source>
        <dbReference type="Proteomes" id="UP000000810"/>
    </source>
</evidence>
<dbReference type="Gene3D" id="3.10.105.10">
    <property type="entry name" value="Dipeptide-binding Protein, Domain 3"/>
    <property type="match status" value="1"/>
</dbReference>
<reference evidence="3 4" key="1">
    <citation type="journal article" date="2003" name="Mol. Microbiol.">
        <title>An integrated analysis of the genome of the hyperthermophilic archaeon Pyrococcus abyssi.</title>
        <authorList>
            <person name="Cohen G."/>
            <person name="Barbe V."/>
            <person name="Flament D."/>
            <person name="Galperin M."/>
            <person name="Heilig R."/>
            <person name="Ripp R."/>
            <person name="Lecompte O."/>
            <person name="Prieur D."/>
            <person name="Poch O."/>
            <person name="Quellerou J."/>
            <person name="Thierry J.C."/>
            <person name="Van der Oost J."/>
            <person name="Weissenbach J."/>
            <person name="Zivanovic Y."/>
            <person name="Forterre P."/>
        </authorList>
    </citation>
    <scope>NUCLEOTIDE SEQUENCE [LARGE SCALE GENOMIC DNA]</scope>
    <source>
        <strain evidence="4">GE5 / Orsay</strain>
    </source>
</reference>
<organism evidence="3 4">
    <name type="scientific">Pyrococcus abyssi (strain GE5 / Orsay)</name>
    <dbReference type="NCBI Taxonomy" id="272844"/>
    <lineage>
        <taxon>Archaea</taxon>
        <taxon>Methanobacteriati</taxon>
        <taxon>Methanobacteriota</taxon>
        <taxon>Thermococci</taxon>
        <taxon>Thermococcales</taxon>
        <taxon>Thermococcaceae</taxon>
        <taxon>Pyrococcus</taxon>
    </lineage>
</organism>
<feature type="compositionally biased region" description="Low complexity" evidence="1">
    <location>
        <begin position="576"/>
        <end position="619"/>
    </location>
</feature>
<protein>
    <submittedName>
        <fullName evidence="3">AppA oligopeptide-binding protein appA</fullName>
    </submittedName>
</protein>
<evidence type="ECO:0000256" key="1">
    <source>
        <dbReference type="SAM" id="MobiDB-lite"/>
    </source>
</evidence>
<evidence type="ECO:0000259" key="2">
    <source>
        <dbReference type="Pfam" id="PF00496"/>
    </source>
</evidence>
<proteinExistence type="predicted"/>
<dbReference type="InterPro" id="IPR000914">
    <property type="entry name" value="SBP_5_dom"/>
</dbReference>
<sequence>MHTLEVQRMKKLVAAIVVGLFILSISAQHYVVAGEIQLPRNETLYVGGGLWSQPNNFNPTVSWAAVTGTIGLIYETLFIYDPLKDKLEPWLAESGKWISDNTYRVVLKEGLTWQDGKPLTAEDVKFTFDYAKEHKGLSYSPIWGWLKEVKVVDNRTVDFIFSEPHYEEWKYWLYNIAIIPEHIWKNIDKPESFANTENPIGSGMYKLYKTDQMRFILVRNDKWWGIKYYGKPAPKYIVYVIVYSNNLALSMLVKGDLDWSNFFIPGVPDVKAKYGIVTWYDKQPYHLPINTAFLFLNTQKPPLNNPMFRRAIAYAINPKEIAARASQNQVKPADPTGLLIDYPVFKKIYYPEAVKKYGFTYDPAKANEILDQLGYKDINGDGYRETPDGKPLKFTIEVPYGWTDWMEMARVISEQLQMVGIRVDPKFPDYGKYWDDLTKGNFDMIINNFGSQVYATPWQWFNWVFYPDVAPIGKPTYSGNWGRYKNERVAELLRLINTEKDENKKIQYYHELQEIFLKDLPYIPLIYNGAWFEASTQYWTNWPTEHNPYALPITWQNYWQMGGLKVLLNIKPAKATTTSSPTTTPTKTTSSPTSTPTPTQTPSTSSPTATSTSPTETTTKGGICGPALLVGIAVVPILLRKRRK</sequence>
<dbReference type="InterPro" id="IPR027552">
    <property type="entry name" value="CGP_CTERM"/>
</dbReference>